<proteinExistence type="predicted"/>
<evidence type="ECO:0000313" key="1">
    <source>
        <dbReference type="EMBL" id="KAL0284121.1"/>
    </source>
</evidence>
<dbReference type="EMBL" id="JACGWK010001675">
    <property type="protein sequence ID" value="KAL0284121.1"/>
    <property type="molecule type" value="Genomic_DNA"/>
</dbReference>
<feature type="non-terminal residue" evidence="1">
    <location>
        <position position="1"/>
    </location>
</feature>
<gene>
    <name evidence="1" type="ORF">Sangu_2843900</name>
</gene>
<sequence length="150" mass="16567">GCLPWGMAYSVDDICLGPELYSKEDAHLVGKAYFLRRMSVWGAGLILCGRCLPKGRIFKERCLPGCKAYFLKRIPTWGQGLFSKGGCLPGGRALFSDEMPTWGARLIQRRRLGGVSPRPLVSYVFHQGLHSCTPPASSKLIYCSASARRL</sequence>
<dbReference type="AlphaFoldDB" id="A0AAW2IPZ6"/>
<reference evidence="1" key="1">
    <citation type="submission" date="2020-06" db="EMBL/GenBank/DDBJ databases">
        <authorList>
            <person name="Li T."/>
            <person name="Hu X."/>
            <person name="Zhang T."/>
            <person name="Song X."/>
            <person name="Zhang H."/>
            <person name="Dai N."/>
            <person name="Sheng W."/>
            <person name="Hou X."/>
            <person name="Wei L."/>
        </authorList>
    </citation>
    <scope>NUCLEOTIDE SEQUENCE</scope>
    <source>
        <strain evidence="1">G01</strain>
        <tissue evidence="1">Leaf</tissue>
    </source>
</reference>
<protein>
    <submittedName>
        <fullName evidence="1">Uncharacterized protein</fullName>
    </submittedName>
</protein>
<accession>A0AAW2IPZ6</accession>
<organism evidence="1">
    <name type="scientific">Sesamum angustifolium</name>
    <dbReference type="NCBI Taxonomy" id="2727405"/>
    <lineage>
        <taxon>Eukaryota</taxon>
        <taxon>Viridiplantae</taxon>
        <taxon>Streptophyta</taxon>
        <taxon>Embryophyta</taxon>
        <taxon>Tracheophyta</taxon>
        <taxon>Spermatophyta</taxon>
        <taxon>Magnoliopsida</taxon>
        <taxon>eudicotyledons</taxon>
        <taxon>Gunneridae</taxon>
        <taxon>Pentapetalae</taxon>
        <taxon>asterids</taxon>
        <taxon>lamiids</taxon>
        <taxon>Lamiales</taxon>
        <taxon>Pedaliaceae</taxon>
        <taxon>Sesamum</taxon>
    </lineage>
</organism>
<comment type="caution">
    <text evidence="1">The sequence shown here is derived from an EMBL/GenBank/DDBJ whole genome shotgun (WGS) entry which is preliminary data.</text>
</comment>
<reference evidence="1" key="2">
    <citation type="journal article" date="2024" name="Plant">
        <title>Genomic evolution and insights into agronomic trait innovations of Sesamum species.</title>
        <authorList>
            <person name="Miao H."/>
            <person name="Wang L."/>
            <person name="Qu L."/>
            <person name="Liu H."/>
            <person name="Sun Y."/>
            <person name="Le M."/>
            <person name="Wang Q."/>
            <person name="Wei S."/>
            <person name="Zheng Y."/>
            <person name="Lin W."/>
            <person name="Duan Y."/>
            <person name="Cao H."/>
            <person name="Xiong S."/>
            <person name="Wang X."/>
            <person name="Wei L."/>
            <person name="Li C."/>
            <person name="Ma Q."/>
            <person name="Ju M."/>
            <person name="Zhao R."/>
            <person name="Li G."/>
            <person name="Mu C."/>
            <person name="Tian Q."/>
            <person name="Mei H."/>
            <person name="Zhang T."/>
            <person name="Gao T."/>
            <person name="Zhang H."/>
        </authorList>
    </citation>
    <scope>NUCLEOTIDE SEQUENCE</scope>
    <source>
        <strain evidence="1">G01</strain>
    </source>
</reference>
<name>A0AAW2IPZ6_9LAMI</name>